<evidence type="ECO:0000313" key="1">
    <source>
        <dbReference type="EMBL" id="PCE28231.1"/>
    </source>
</evidence>
<dbReference type="EMBL" id="MTZV01000002">
    <property type="protein sequence ID" value="PCE28231.1"/>
    <property type="molecule type" value="Genomic_DNA"/>
</dbReference>
<organism evidence="1 2">
    <name type="scientific">Paraburkholderia acidicola</name>
    <dbReference type="NCBI Taxonomy" id="1912599"/>
    <lineage>
        <taxon>Bacteria</taxon>
        <taxon>Pseudomonadati</taxon>
        <taxon>Pseudomonadota</taxon>
        <taxon>Betaproteobacteria</taxon>
        <taxon>Burkholderiales</taxon>
        <taxon>Burkholderiaceae</taxon>
        <taxon>Paraburkholderia</taxon>
    </lineage>
</organism>
<evidence type="ECO:0008006" key="3">
    <source>
        <dbReference type="Google" id="ProtNLM"/>
    </source>
</evidence>
<dbReference type="Proteomes" id="UP000218022">
    <property type="component" value="Unassembled WGS sequence"/>
</dbReference>
<comment type="caution">
    <text evidence="1">The sequence shown here is derived from an EMBL/GenBank/DDBJ whole genome shotgun (WGS) entry which is preliminary data.</text>
</comment>
<dbReference type="AlphaFoldDB" id="A0A2A4F4B8"/>
<dbReference type="Pfam" id="PF05488">
    <property type="entry name" value="PAAR_motif"/>
    <property type="match status" value="1"/>
</dbReference>
<dbReference type="InterPro" id="IPR008727">
    <property type="entry name" value="PAAR_motif"/>
</dbReference>
<name>A0A2A4F4B8_9BURK</name>
<proteinExistence type="predicted"/>
<gene>
    <name evidence="1" type="ORF">BWP39_06875</name>
</gene>
<dbReference type="RefSeq" id="WP_207556624.1">
    <property type="nucleotide sequence ID" value="NZ_MTZV01000002.1"/>
</dbReference>
<protein>
    <recommendedName>
        <fullName evidence="3">PAAR motif-containing protein</fullName>
    </recommendedName>
</protein>
<accession>A0A2A4F4B8</accession>
<sequence length="172" mass="18083">MDRLVAKGDRTSTGGWVISASSMMFDGGKQIASKGDHATCGKCEGSFQIYGTATTWLDGGTPMVKDRDRVMCPCGQNYVLAGPGVALFIGDRADSRQSSASIRSTAEGSAQVSALFNDRFQLVSGDTEAPLAGIEYAIVRESGAIEHGTTDANGCTHLLSSTESSEIVEIFM</sequence>
<evidence type="ECO:0000313" key="2">
    <source>
        <dbReference type="Proteomes" id="UP000218022"/>
    </source>
</evidence>
<dbReference type="CDD" id="cd14744">
    <property type="entry name" value="PAAR_CT_2"/>
    <property type="match status" value="1"/>
</dbReference>
<reference evidence="1 2" key="1">
    <citation type="submission" date="2017-01" db="EMBL/GenBank/DDBJ databases">
        <title>Whole-Genome Shotgun Sequencing of Two beta-Proteobacterial Species in Search of the Bulgecin Biosynthetic Cluster.</title>
        <authorList>
            <person name="Horsman M.E."/>
            <person name="Marous D.R."/>
            <person name="Li R."/>
            <person name="Oliver R.A."/>
            <person name="Byun B."/>
            <person name="Emrich S.J."/>
            <person name="Boggess B."/>
            <person name="Townsend C.A."/>
            <person name="Mobashery S."/>
        </authorList>
    </citation>
    <scope>NUCLEOTIDE SEQUENCE [LARGE SCALE GENOMIC DNA]</scope>
    <source>
        <strain evidence="1 2">ATCC 31363</strain>
    </source>
</reference>